<protein>
    <submittedName>
        <fullName evidence="2">Uncharacterized protein</fullName>
    </submittedName>
</protein>
<name>A0A6A6KB65_HEVBR</name>
<reference evidence="2 3" key="1">
    <citation type="journal article" date="2020" name="Mol. Plant">
        <title>The Chromosome-Based Rubber Tree Genome Provides New Insights into Spurge Genome Evolution and Rubber Biosynthesis.</title>
        <authorList>
            <person name="Liu J."/>
            <person name="Shi C."/>
            <person name="Shi C.C."/>
            <person name="Li W."/>
            <person name="Zhang Q.J."/>
            <person name="Zhang Y."/>
            <person name="Li K."/>
            <person name="Lu H.F."/>
            <person name="Shi C."/>
            <person name="Zhu S.T."/>
            <person name="Xiao Z.Y."/>
            <person name="Nan H."/>
            <person name="Yue Y."/>
            <person name="Zhu X.G."/>
            <person name="Wu Y."/>
            <person name="Hong X.N."/>
            <person name="Fan G.Y."/>
            <person name="Tong Y."/>
            <person name="Zhang D."/>
            <person name="Mao C.L."/>
            <person name="Liu Y.L."/>
            <person name="Hao S.J."/>
            <person name="Liu W.Q."/>
            <person name="Lv M.Q."/>
            <person name="Zhang H.B."/>
            <person name="Liu Y."/>
            <person name="Hu-Tang G.R."/>
            <person name="Wang J.P."/>
            <person name="Wang J.H."/>
            <person name="Sun Y.H."/>
            <person name="Ni S.B."/>
            <person name="Chen W.B."/>
            <person name="Zhang X.C."/>
            <person name="Jiao Y.N."/>
            <person name="Eichler E.E."/>
            <person name="Li G.H."/>
            <person name="Liu X."/>
            <person name="Gao L.Z."/>
        </authorList>
    </citation>
    <scope>NUCLEOTIDE SEQUENCE [LARGE SCALE GENOMIC DNA]</scope>
    <source>
        <strain evidence="3">cv. GT1</strain>
        <tissue evidence="2">Leaf</tissue>
    </source>
</reference>
<gene>
    <name evidence="2" type="ORF">GH714_010843</name>
</gene>
<proteinExistence type="predicted"/>
<evidence type="ECO:0000313" key="2">
    <source>
        <dbReference type="EMBL" id="KAF2286140.1"/>
    </source>
</evidence>
<organism evidence="2 3">
    <name type="scientific">Hevea brasiliensis</name>
    <name type="common">Para rubber tree</name>
    <name type="synonym">Siphonia brasiliensis</name>
    <dbReference type="NCBI Taxonomy" id="3981"/>
    <lineage>
        <taxon>Eukaryota</taxon>
        <taxon>Viridiplantae</taxon>
        <taxon>Streptophyta</taxon>
        <taxon>Embryophyta</taxon>
        <taxon>Tracheophyta</taxon>
        <taxon>Spermatophyta</taxon>
        <taxon>Magnoliopsida</taxon>
        <taxon>eudicotyledons</taxon>
        <taxon>Gunneridae</taxon>
        <taxon>Pentapetalae</taxon>
        <taxon>rosids</taxon>
        <taxon>fabids</taxon>
        <taxon>Malpighiales</taxon>
        <taxon>Euphorbiaceae</taxon>
        <taxon>Crotonoideae</taxon>
        <taxon>Micrandreae</taxon>
        <taxon>Hevea</taxon>
    </lineage>
</organism>
<feature type="compositionally biased region" description="Polar residues" evidence="1">
    <location>
        <begin position="69"/>
        <end position="79"/>
    </location>
</feature>
<accession>A0A6A6KB65</accession>
<evidence type="ECO:0000256" key="1">
    <source>
        <dbReference type="SAM" id="MobiDB-lite"/>
    </source>
</evidence>
<evidence type="ECO:0000313" key="3">
    <source>
        <dbReference type="Proteomes" id="UP000467840"/>
    </source>
</evidence>
<dbReference type="AlphaFoldDB" id="A0A6A6KB65"/>
<dbReference type="Proteomes" id="UP000467840">
    <property type="component" value="Chromosome 3"/>
</dbReference>
<dbReference type="EMBL" id="JAAGAX010000017">
    <property type="protein sequence ID" value="KAF2286140.1"/>
    <property type="molecule type" value="Genomic_DNA"/>
</dbReference>
<sequence>MAFLGSNNSSFMPMTISNFPTSNPCQIKPLIIKCDARESSKPSSGKTTQIDGIVIRFKSKATARKRSKPSSGKTPPQINSVVMGIMKSTEFGHEVVIDPISLNFDKDNKKGEVDAAAAALRNKATE</sequence>
<feature type="compositionally biased region" description="Basic residues" evidence="1">
    <location>
        <begin position="59"/>
        <end position="68"/>
    </location>
</feature>
<keyword evidence="3" id="KW-1185">Reference proteome</keyword>
<feature type="region of interest" description="Disordered" evidence="1">
    <location>
        <begin position="59"/>
        <end position="79"/>
    </location>
</feature>
<comment type="caution">
    <text evidence="2">The sequence shown here is derived from an EMBL/GenBank/DDBJ whole genome shotgun (WGS) entry which is preliminary data.</text>
</comment>